<evidence type="ECO:0000313" key="2">
    <source>
        <dbReference type="Proteomes" id="UP000634136"/>
    </source>
</evidence>
<dbReference type="PANTHER" id="PTHR31808">
    <property type="entry name" value="EXPRESSED PROTEIN"/>
    <property type="match status" value="1"/>
</dbReference>
<sequence>MFSTATRFAFPKSTPSSFLSLNLRCYFHSRSSNPNNIHDAVASFNRLLHLRPLPSVVQFNKILGAIVKMKHYPTAISLSSRAESKGITPSLVFMNILINCYSHGAYVMSFDGETLERYVIVRSKEAVIIIENLTEALFGRPEIAPDGQLILQKTRT</sequence>
<dbReference type="PANTHER" id="PTHR31808:SF4">
    <property type="entry name" value="LIGASE, PUTATIVE (DUF760)-RELATED"/>
    <property type="match status" value="1"/>
</dbReference>
<protein>
    <submittedName>
        <fullName evidence="1">Pentatricopeptide repeat-containing protein</fullName>
    </submittedName>
</protein>
<dbReference type="InterPro" id="IPR011990">
    <property type="entry name" value="TPR-like_helical_dom_sf"/>
</dbReference>
<accession>A0A834T0D6</accession>
<organism evidence="1 2">
    <name type="scientific">Senna tora</name>
    <dbReference type="NCBI Taxonomy" id="362788"/>
    <lineage>
        <taxon>Eukaryota</taxon>
        <taxon>Viridiplantae</taxon>
        <taxon>Streptophyta</taxon>
        <taxon>Embryophyta</taxon>
        <taxon>Tracheophyta</taxon>
        <taxon>Spermatophyta</taxon>
        <taxon>Magnoliopsida</taxon>
        <taxon>eudicotyledons</taxon>
        <taxon>Gunneridae</taxon>
        <taxon>Pentapetalae</taxon>
        <taxon>rosids</taxon>
        <taxon>fabids</taxon>
        <taxon>Fabales</taxon>
        <taxon>Fabaceae</taxon>
        <taxon>Caesalpinioideae</taxon>
        <taxon>Cassia clade</taxon>
        <taxon>Senna</taxon>
    </lineage>
</organism>
<evidence type="ECO:0000313" key="1">
    <source>
        <dbReference type="EMBL" id="KAF7813489.1"/>
    </source>
</evidence>
<reference evidence="1" key="1">
    <citation type="submission" date="2020-09" db="EMBL/GenBank/DDBJ databases">
        <title>Genome-Enabled Discovery of Anthraquinone Biosynthesis in Senna tora.</title>
        <authorList>
            <person name="Kang S.-H."/>
            <person name="Pandey R.P."/>
            <person name="Lee C.-M."/>
            <person name="Sim J.-S."/>
            <person name="Jeong J.-T."/>
            <person name="Choi B.-S."/>
            <person name="Jung M."/>
            <person name="Ginzburg D."/>
            <person name="Zhao K."/>
            <person name="Won S.Y."/>
            <person name="Oh T.-J."/>
            <person name="Yu Y."/>
            <person name="Kim N.-H."/>
            <person name="Lee O.R."/>
            <person name="Lee T.-H."/>
            <person name="Bashyal P."/>
            <person name="Kim T.-S."/>
            <person name="Lee W.-H."/>
            <person name="Kawkins C."/>
            <person name="Kim C.-K."/>
            <person name="Kim J.S."/>
            <person name="Ahn B.O."/>
            <person name="Rhee S.Y."/>
            <person name="Sohng J.K."/>
        </authorList>
    </citation>
    <scope>NUCLEOTIDE SEQUENCE</scope>
    <source>
        <tissue evidence="1">Leaf</tissue>
    </source>
</reference>
<proteinExistence type="predicted"/>
<comment type="caution">
    <text evidence="1">The sequence shown here is derived from an EMBL/GenBank/DDBJ whole genome shotgun (WGS) entry which is preliminary data.</text>
</comment>
<dbReference type="Proteomes" id="UP000634136">
    <property type="component" value="Unassembled WGS sequence"/>
</dbReference>
<keyword evidence="2" id="KW-1185">Reference proteome</keyword>
<gene>
    <name evidence="1" type="ORF">G2W53_034465</name>
</gene>
<dbReference type="Gene3D" id="1.25.40.10">
    <property type="entry name" value="Tetratricopeptide repeat domain"/>
    <property type="match status" value="1"/>
</dbReference>
<dbReference type="EMBL" id="JAAIUW010000010">
    <property type="protein sequence ID" value="KAF7813489.1"/>
    <property type="molecule type" value="Genomic_DNA"/>
</dbReference>
<dbReference type="OrthoDB" id="1934535at2759"/>
<dbReference type="AlphaFoldDB" id="A0A834T0D6"/>
<name>A0A834T0D6_9FABA</name>
<dbReference type="InterPro" id="IPR038925">
    <property type="entry name" value="At3g17800-like"/>
</dbReference>